<dbReference type="RefSeq" id="WP_310911654.1">
    <property type="nucleotide sequence ID" value="NZ_JAVLVT010000003.1"/>
</dbReference>
<keyword evidence="4" id="KW-1003">Cell membrane</keyword>
<dbReference type="InterPro" id="IPR003211">
    <property type="entry name" value="AmiSUreI_transpt"/>
</dbReference>
<keyword evidence="5 8" id="KW-0812">Transmembrane</keyword>
<evidence type="ECO:0000256" key="5">
    <source>
        <dbReference type="ARBA" id="ARBA00022692"/>
    </source>
</evidence>
<evidence type="ECO:0000256" key="4">
    <source>
        <dbReference type="ARBA" id="ARBA00022475"/>
    </source>
</evidence>
<feature type="transmembrane region" description="Helical" evidence="8">
    <location>
        <begin position="169"/>
        <end position="188"/>
    </location>
</feature>
<feature type="transmembrane region" description="Helical" evidence="8">
    <location>
        <begin position="143"/>
        <end position="163"/>
    </location>
</feature>
<evidence type="ECO:0000256" key="3">
    <source>
        <dbReference type="ARBA" id="ARBA00022448"/>
    </source>
</evidence>
<evidence type="ECO:0000256" key="8">
    <source>
        <dbReference type="SAM" id="Phobius"/>
    </source>
</evidence>
<dbReference type="InterPro" id="IPR038523">
    <property type="entry name" value="AmiSUreI_transpt_sf"/>
</dbReference>
<feature type="transmembrane region" description="Helical" evidence="8">
    <location>
        <begin position="6"/>
        <end position="24"/>
    </location>
</feature>
<dbReference type="Pfam" id="PF02293">
    <property type="entry name" value="AmiS_UreI"/>
    <property type="match status" value="1"/>
</dbReference>
<accession>A0ABU2H5I7</accession>
<keyword evidence="7 8" id="KW-0472">Membrane</keyword>
<keyword evidence="3" id="KW-0813">Transport</keyword>
<comment type="similarity">
    <text evidence="2">Belongs to the AmiS/UreI family.</text>
</comment>
<evidence type="ECO:0000256" key="1">
    <source>
        <dbReference type="ARBA" id="ARBA00004651"/>
    </source>
</evidence>
<name>A0ABU2H5I7_9ACTN</name>
<keyword evidence="10" id="KW-1185">Reference proteome</keyword>
<sequence length="209" mass="22274">MSAAGLFYVGAVLVINGLLLLGTVSARAAAPLNLFVGALQVVGPTILLTQATTTAEVADAAPLYLFGFTYLWVGINAITDWDQRGLGWFSLFVAASAVGMAAYTALVPGDWPFTVIWLYWAVLWFLFFCVLGVQRMELTRYTGWFAIVTGIVTAAVPGALLVVGHWPDLPVVAVVLAVLGVATLLGLWPVTVHQREHPPTPPTTPPTTP</sequence>
<gene>
    <name evidence="9" type="ORF">RIF23_07385</name>
</gene>
<comment type="subcellular location">
    <subcellularLocation>
        <location evidence="1">Cell membrane</location>
        <topology evidence="1">Multi-pass membrane protein</topology>
    </subcellularLocation>
</comment>
<dbReference type="Proteomes" id="UP001250214">
    <property type="component" value="Unassembled WGS sequence"/>
</dbReference>
<proteinExistence type="inferred from homology"/>
<evidence type="ECO:0000256" key="7">
    <source>
        <dbReference type="ARBA" id="ARBA00023136"/>
    </source>
</evidence>
<evidence type="ECO:0000256" key="6">
    <source>
        <dbReference type="ARBA" id="ARBA00022989"/>
    </source>
</evidence>
<feature type="transmembrane region" description="Helical" evidence="8">
    <location>
        <begin position="111"/>
        <end position="131"/>
    </location>
</feature>
<protein>
    <submittedName>
        <fullName evidence="9">AmiS/UreI family transporter</fullName>
    </submittedName>
</protein>
<dbReference type="EMBL" id="JAVLVT010000003">
    <property type="protein sequence ID" value="MDS1270114.1"/>
    <property type="molecule type" value="Genomic_DNA"/>
</dbReference>
<dbReference type="Gene3D" id="1.25.40.600">
    <property type="match status" value="1"/>
</dbReference>
<evidence type="ECO:0000256" key="2">
    <source>
        <dbReference type="ARBA" id="ARBA00010068"/>
    </source>
</evidence>
<feature type="transmembrane region" description="Helical" evidence="8">
    <location>
        <begin position="61"/>
        <end position="79"/>
    </location>
</feature>
<feature type="transmembrane region" description="Helical" evidence="8">
    <location>
        <begin position="86"/>
        <end position="105"/>
    </location>
</feature>
<comment type="caution">
    <text evidence="9">The sequence shown here is derived from an EMBL/GenBank/DDBJ whole genome shotgun (WGS) entry which is preliminary data.</text>
</comment>
<evidence type="ECO:0000313" key="9">
    <source>
        <dbReference type="EMBL" id="MDS1270114.1"/>
    </source>
</evidence>
<organism evidence="9 10">
    <name type="scientific">Lipingzhangella rawalii</name>
    <dbReference type="NCBI Taxonomy" id="2055835"/>
    <lineage>
        <taxon>Bacteria</taxon>
        <taxon>Bacillati</taxon>
        <taxon>Actinomycetota</taxon>
        <taxon>Actinomycetes</taxon>
        <taxon>Streptosporangiales</taxon>
        <taxon>Nocardiopsidaceae</taxon>
        <taxon>Lipingzhangella</taxon>
    </lineage>
</organism>
<keyword evidence="6 8" id="KW-1133">Transmembrane helix</keyword>
<evidence type="ECO:0000313" key="10">
    <source>
        <dbReference type="Proteomes" id="UP001250214"/>
    </source>
</evidence>
<feature type="transmembrane region" description="Helical" evidence="8">
    <location>
        <begin position="31"/>
        <end position="49"/>
    </location>
</feature>
<reference evidence="10" key="1">
    <citation type="submission" date="2023-07" db="EMBL/GenBank/DDBJ databases">
        <title>Novel species in the genus Lipingzhangella isolated from Sambhar Salt Lake.</title>
        <authorList>
            <person name="Jiya N."/>
            <person name="Kajale S."/>
            <person name="Sharma A."/>
        </authorList>
    </citation>
    <scope>NUCLEOTIDE SEQUENCE [LARGE SCALE GENOMIC DNA]</scope>
    <source>
        <strain evidence="10">LS1_29</strain>
    </source>
</reference>